<reference evidence="2" key="1">
    <citation type="submission" date="2020-09" db="EMBL/GenBank/DDBJ databases">
        <title>Genome-Enabled Discovery of Anthraquinone Biosynthesis in Senna tora.</title>
        <authorList>
            <person name="Kang S.-H."/>
            <person name="Pandey R.P."/>
            <person name="Lee C.-M."/>
            <person name="Sim J.-S."/>
            <person name="Jeong J.-T."/>
            <person name="Choi B.-S."/>
            <person name="Jung M."/>
            <person name="Ginzburg D."/>
            <person name="Zhao K."/>
            <person name="Won S.Y."/>
            <person name="Oh T.-J."/>
            <person name="Yu Y."/>
            <person name="Kim N.-H."/>
            <person name="Lee O.R."/>
            <person name="Lee T.-H."/>
            <person name="Bashyal P."/>
            <person name="Kim T.-S."/>
            <person name="Lee W.-H."/>
            <person name="Kawkins C."/>
            <person name="Kim C.-K."/>
            <person name="Kim J.S."/>
            <person name="Ahn B.O."/>
            <person name="Rhee S.Y."/>
            <person name="Sohng J.K."/>
        </authorList>
    </citation>
    <scope>NUCLEOTIDE SEQUENCE</scope>
    <source>
        <tissue evidence="2">Leaf</tissue>
    </source>
</reference>
<organism evidence="2 3">
    <name type="scientific">Senna tora</name>
    <dbReference type="NCBI Taxonomy" id="362788"/>
    <lineage>
        <taxon>Eukaryota</taxon>
        <taxon>Viridiplantae</taxon>
        <taxon>Streptophyta</taxon>
        <taxon>Embryophyta</taxon>
        <taxon>Tracheophyta</taxon>
        <taxon>Spermatophyta</taxon>
        <taxon>Magnoliopsida</taxon>
        <taxon>eudicotyledons</taxon>
        <taxon>Gunneridae</taxon>
        <taxon>Pentapetalae</taxon>
        <taxon>rosids</taxon>
        <taxon>fabids</taxon>
        <taxon>Fabales</taxon>
        <taxon>Fabaceae</taxon>
        <taxon>Caesalpinioideae</taxon>
        <taxon>Cassia clade</taxon>
        <taxon>Senna</taxon>
    </lineage>
</organism>
<dbReference type="EMBL" id="JAAIUW010000008">
    <property type="protein sequence ID" value="KAF7818397.1"/>
    <property type="molecule type" value="Genomic_DNA"/>
</dbReference>
<sequence>MAEREKRTVGTSSGEINEAAAHRGQKVSDLRKRRLWGGSTWKSSSVSVQL</sequence>
<keyword evidence="3" id="KW-1185">Reference proteome</keyword>
<dbReference type="AlphaFoldDB" id="A0A834TAP9"/>
<feature type="region of interest" description="Disordered" evidence="1">
    <location>
        <begin position="1"/>
        <end position="29"/>
    </location>
</feature>
<name>A0A834TAP9_9FABA</name>
<accession>A0A834TAP9</accession>
<dbReference type="Proteomes" id="UP000634136">
    <property type="component" value="Unassembled WGS sequence"/>
</dbReference>
<evidence type="ECO:0000256" key="1">
    <source>
        <dbReference type="SAM" id="MobiDB-lite"/>
    </source>
</evidence>
<proteinExistence type="predicted"/>
<gene>
    <name evidence="2" type="ORF">G2W53_023852</name>
</gene>
<evidence type="ECO:0000313" key="2">
    <source>
        <dbReference type="EMBL" id="KAF7818397.1"/>
    </source>
</evidence>
<protein>
    <submittedName>
        <fullName evidence="2">Uncharacterized protein</fullName>
    </submittedName>
</protein>
<comment type="caution">
    <text evidence="2">The sequence shown here is derived from an EMBL/GenBank/DDBJ whole genome shotgun (WGS) entry which is preliminary data.</text>
</comment>
<evidence type="ECO:0000313" key="3">
    <source>
        <dbReference type="Proteomes" id="UP000634136"/>
    </source>
</evidence>